<dbReference type="Gene3D" id="1.10.150.710">
    <property type="entry name" value="Glutamate cysteine ligase subdomain"/>
    <property type="match status" value="1"/>
</dbReference>
<keyword evidence="4 10" id="KW-0436">Ligase</keyword>
<evidence type="ECO:0000256" key="7">
    <source>
        <dbReference type="ARBA" id="ARBA00022840"/>
    </source>
</evidence>
<dbReference type="Proteomes" id="UP000262825">
    <property type="component" value="Unassembled WGS sequence"/>
</dbReference>
<sequence length="671" mass="78471">MGLLSLGTPLEWEVSRKYNEHVRDNGVEQLIYIFKAAHGRNNDPLYWGDELEFMLVTNNHKDNKKEHYKLSVEADWILESLESTETPGIPNAHDQNVTYHPEYGRFMLEATPLSPYNSTKEYSKISYVEKNMELRRQLAEEKLSTKDYNHHEKVILLSIAVFPRMGCDNFINVPNQWDPLHKNKASQSLFLPDEIINRHVRFPTLTANIRTRRGEKVAMNVPMYKDIHTPLLDDSIENSARIQTFGKWFPKHDSEKAYKPGFIYMDAMGFGMGCSCLQVTFQAPNLEMGRYLYDSLNNFAPIMLSLTSASPFFKGWLSDQDVRWNVISGAVDDRTAEEKDSGKVPKSRYSVVDLYLGSGLNNKASYFDEKLNDTNVPINKKVYQRLLDNEIYPMDKHLARHFAHLFIRDPIVIFEERINQDNETETDHFENIQSTNWQSLRFKPPTQKATPDNKQVPGWRVEFRTMEIQLTSFENAAFSILIYLIVECLLTFPDIFNAYIPMSNVWQNMETAHKRDSTISPNIKFHWKTQFFNTNSYDSEKMTMKEIFNNPKSGIFPVVINRILKHKKIIDNDWKELKARTEDSDLTALYFYLLLVEKRSSGEIPTFAHYFRNFVLRHPEYKHDSKISESINDDLIDRYVSITNLDNENILKEYFGDSIGEYLYSKRENKI</sequence>
<evidence type="ECO:0000256" key="6">
    <source>
        <dbReference type="ARBA" id="ARBA00022741"/>
    </source>
</evidence>
<evidence type="ECO:0000313" key="11">
    <source>
        <dbReference type="EMBL" id="SSD61128.1"/>
    </source>
</evidence>
<dbReference type="FunFam" id="3.30.590.50:FF:000002">
    <property type="entry name" value="Glutamate--cysteine ligase catalytic subunit"/>
    <property type="match status" value="1"/>
</dbReference>
<evidence type="ECO:0000256" key="8">
    <source>
        <dbReference type="ARBA" id="ARBA00030585"/>
    </source>
</evidence>
<dbReference type="GO" id="GO:0004357">
    <property type="term" value="F:glutamate-cysteine ligase activity"/>
    <property type="evidence" value="ECO:0007669"/>
    <property type="project" value="UniProtKB-UniRule"/>
</dbReference>
<keyword evidence="7 10" id="KW-0067">ATP-binding</keyword>
<evidence type="ECO:0000256" key="3">
    <source>
        <dbReference type="ARBA" id="ARBA00012220"/>
    </source>
</evidence>
<evidence type="ECO:0000256" key="10">
    <source>
        <dbReference type="RuleBase" id="RU367135"/>
    </source>
</evidence>
<dbReference type="GO" id="GO:0005524">
    <property type="term" value="F:ATP binding"/>
    <property type="evidence" value="ECO:0007669"/>
    <property type="project" value="UniProtKB-UniRule"/>
</dbReference>
<dbReference type="GO" id="GO:0006750">
    <property type="term" value="P:glutathione biosynthetic process"/>
    <property type="evidence" value="ECO:0007669"/>
    <property type="project" value="UniProtKB-UniRule"/>
</dbReference>
<protein>
    <recommendedName>
        <fullName evidence="3 10">Glutamate--cysteine ligase</fullName>
        <ecNumber evidence="3 10">6.3.2.2</ecNumber>
    </recommendedName>
    <alternativeName>
        <fullName evidence="9 10">Gamma-ECS</fullName>
    </alternativeName>
    <alternativeName>
        <fullName evidence="8 10">Gamma-glutamylcysteine synthetase</fullName>
    </alternativeName>
</protein>
<evidence type="ECO:0000256" key="1">
    <source>
        <dbReference type="ARBA" id="ARBA00005006"/>
    </source>
</evidence>
<evidence type="ECO:0000313" key="12">
    <source>
        <dbReference type="Proteomes" id="UP000262825"/>
    </source>
</evidence>
<dbReference type="EMBL" id="UFAJ01000576">
    <property type="protein sequence ID" value="SSD61128.1"/>
    <property type="molecule type" value="Genomic_DNA"/>
</dbReference>
<gene>
    <name evidence="11" type="ORF">SCODWIG_02889</name>
</gene>
<dbReference type="InterPro" id="IPR004308">
    <property type="entry name" value="GCS"/>
</dbReference>
<evidence type="ECO:0000256" key="9">
    <source>
        <dbReference type="ARBA" id="ARBA00032122"/>
    </source>
</evidence>
<keyword evidence="6 10" id="KW-0547">Nucleotide-binding</keyword>
<dbReference type="UniPathway" id="UPA00142">
    <property type="reaction ID" value="UER00209"/>
</dbReference>
<comment type="similarity">
    <text evidence="2 10">Belongs to the glutamate--cysteine ligase type 3 family.</text>
</comment>
<evidence type="ECO:0000256" key="4">
    <source>
        <dbReference type="ARBA" id="ARBA00022598"/>
    </source>
</evidence>
<dbReference type="SUPFAM" id="SSF55931">
    <property type="entry name" value="Glutamine synthetase/guanido kinase"/>
    <property type="match status" value="1"/>
</dbReference>
<dbReference type="InterPro" id="IPR014746">
    <property type="entry name" value="Gln_synth/guanido_kin_cat_dom"/>
</dbReference>
<comment type="pathway">
    <text evidence="1 10">Sulfur metabolism; glutathione biosynthesis; glutathione from L-cysteine and L-glutamate: step 1/2.</text>
</comment>
<dbReference type="EC" id="6.3.2.2" evidence="3 10"/>
<dbReference type="VEuPathDB" id="FungiDB:SCODWIG_02889"/>
<comment type="catalytic activity">
    <reaction evidence="10">
        <text>L-cysteine + L-glutamate + ATP = gamma-L-glutamyl-L-cysteine + ADP + phosphate + H(+)</text>
        <dbReference type="Rhea" id="RHEA:13285"/>
        <dbReference type="ChEBI" id="CHEBI:15378"/>
        <dbReference type="ChEBI" id="CHEBI:29985"/>
        <dbReference type="ChEBI" id="CHEBI:30616"/>
        <dbReference type="ChEBI" id="CHEBI:35235"/>
        <dbReference type="ChEBI" id="CHEBI:43474"/>
        <dbReference type="ChEBI" id="CHEBI:58173"/>
        <dbReference type="ChEBI" id="CHEBI:456216"/>
        <dbReference type="EC" id="6.3.2.2"/>
    </reaction>
</comment>
<dbReference type="Pfam" id="PF03074">
    <property type="entry name" value="GCS"/>
    <property type="match status" value="1"/>
</dbReference>
<organism evidence="11 12">
    <name type="scientific">Saccharomycodes ludwigii</name>
    <dbReference type="NCBI Taxonomy" id="36035"/>
    <lineage>
        <taxon>Eukaryota</taxon>
        <taxon>Fungi</taxon>
        <taxon>Dikarya</taxon>
        <taxon>Ascomycota</taxon>
        <taxon>Saccharomycotina</taxon>
        <taxon>Saccharomycetes</taxon>
        <taxon>Saccharomycodales</taxon>
        <taxon>Saccharomycodaceae</taxon>
        <taxon>Saccharomycodes</taxon>
    </lineage>
</organism>
<evidence type="ECO:0000256" key="5">
    <source>
        <dbReference type="ARBA" id="ARBA00022684"/>
    </source>
</evidence>
<dbReference type="PANTHER" id="PTHR11164">
    <property type="entry name" value="GLUTAMATE CYSTEINE LIGASE"/>
    <property type="match status" value="1"/>
</dbReference>
<evidence type="ECO:0000256" key="2">
    <source>
        <dbReference type="ARBA" id="ARBA00008100"/>
    </source>
</evidence>
<proteinExistence type="inferred from homology"/>
<dbReference type="AlphaFoldDB" id="A0A376B8W6"/>
<accession>A0A376B8W6</accession>
<dbReference type="PANTHER" id="PTHR11164:SF0">
    <property type="entry name" value="GLUTAMATE--CYSTEINE LIGASE CATALYTIC SUBUNIT"/>
    <property type="match status" value="1"/>
</dbReference>
<name>A0A376B8W6_9ASCO</name>
<dbReference type="Gene3D" id="3.30.590.50">
    <property type="match status" value="2"/>
</dbReference>
<keyword evidence="12" id="KW-1185">Reference proteome</keyword>
<dbReference type="Gene3D" id="1.10.8.960">
    <property type="match status" value="1"/>
</dbReference>
<reference evidence="12" key="1">
    <citation type="submission" date="2018-06" db="EMBL/GenBank/DDBJ databases">
        <authorList>
            <person name="Guldener U."/>
        </authorList>
    </citation>
    <scope>NUCLEOTIDE SEQUENCE [LARGE SCALE GENOMIC DNA]</scope>
    <source>
        <strain evidence="12">UTAD17</strain>
    </source>
</reference>
<keyword evidence="5 10" id="KW-0317">Glutathione biosynthesis</keyword>